<keyword evidence="4 8" id="KW-0812">Transmembrane</keyword>
<dbReference type="STRING" id="999894.TDIS_1310"/>
<feature type="domain" description="Methanolan biosynthesis EpsI" evidence="9">
    <location>
        <begin position="313"/>
        <end position="499"/>
    </location>
</feature>
<dbReference type="Pfam" id="PF09721">
    <property type="entry name" value="Exosortase_EpsH"/>
    <property type="match status" value="1"/>
</dbReference>
<dbReference type="GO" id="GO:0006508">
    <property type="term" value="P:proteolysis"/>
    <property type="evidence" value="ECO:0007669"/>
    <property type="project" value="UniProtKB-KW"/>
</dbReference>
<keyword evidence="2" id="KW-1003">Cell membrane</keyword>
<dbReference type="RefSeq" id="WP_068670541.1">
    <property type="nucleotide sequence ID" value="NZ_LWLG01000009.1"/>
</dbReference>
<dbReference type="NCBIfam" id="TIGR04152">
    <property type="entry name" value="exosort_VPLPA"/>
    <property type="match status" value="1"/>
</dbReference>
<proteinExistence type="predicted"/>
<dbReference type="InterPro" id="IPR026392">
    <property type="entry name" value="Exo/Archaeosortase_dom"/>
</dbReference>
<evidence type="ECO:0000256" key="2">
    <source>
        <dbReference type="ARBA" id="ARBA00022475"/>
    </source>
</evidence>
<comment type="subcellular location">
    <subcellularLocation>
        <location evidence="1">Cell membrane</location>
        <topology evidence="1">Multi-pass membrane protein</topology>
    </subcellularLocation>
</comment>
<dbReference type="EMBL" id="LWLG01000009">
    <property type="protein sequence ID" value="OAQ20541.1"/>
    <property type="molecule type" value="Genomic_DNA"/>
</dbReference>
<keyword evidence="7 8" id="KW-0472">Membrane</keyword>
<name>A0A179D407_9BACT</name>
<dbReference type="Proteomes" id="UP000078390">
    <property type="component" value="Unassembled WGS sequence"/>
</dbReference>
<dbReference type="GO" id="GO:0008233">
    <property type="term" value="F:peptidase activity"/>
    <property type="evidence" value="ECO:0007669"/>
    <property type="project" value="UniProtKB-KW"/>
</dbReference>
<dbReference type="NCBIfam" id="TIGR02914">
    <property type="entry name" value="EpsI_fam"/>
    <property type="match status" value="1"/>
</dbReference>
<feature type="transmembrane region" description="Helical" evidence="8">
    <location>
        <begin position="62"/>
        <end position="83"/>
    </location>
</feature>
<feature type="transmembrane region" description="Helical" evidence="8">
    <location>
        <begin position="293"/>
        <end position="314"/>
    </location>
</feature>
<feature type="transmembrane region" description="Helical" evidence="8">
    <location>
        <begin position="207"/>
        <end position="233"/>
    </location>
</feature>
<evidence type="ECO:0000259" key="9">
    <source>
        <dbReference type="Pfam" id="PF11984"/>
    </source>
</evidence>
<gene>
    <name evidence="10" type="ORF">TDIS_1310</name>
</gene>
<dbReference type="InterPro" id="IPR019127">
    <property type="entry name" value="Exosortase"/>
</dbReference>
<evidence type="ECO:0000313" key="10">
    <source>
        <dbReference type="EMBL" id="OAQ20541.1"/>
    </source>
</evidence>
<dbReference type="InterPro" id="IPR013426">
    <property type="entry name" value="EpsH-like"/>
</dbReference>
<feature type="transmembrane region" description="Helical" evidence="8">
    <location>
        <begin position="115"/>
        <end position="133"/>
    </location>
</feature>
<evidence type="ECO:0000313" key="11">
    <source>
        <dbReference type="Proteomes" id="UP000078390"/>
    </source>
</evidence>
<evidence type="ECO:0000256" key="6">
    <source>
        <dbReference type="ARBA" id="ARBA00022989"/>
    </source>
</evidence>
<dbReference type="InterPro" id="IPR014263">
    <property type="entry name" value="Methanolan_biosynth_EpsI"/>
</dbReference>
<feature type="transmembrane region" description="Helical" evidence="8">
    <location>
        <begin position="90"/>
        <end position="109"/>
    </location>
</feature>
<feature type="transmembrane region" description="Helical" evidence="8">
    <location>
        <begin position="245"/>
        <end position="267"/>
    </location>
</feature>
<evidence type="ECO:0000256" key="8">
    <source>
        <dbReference type="SAM" id="Phobius"/>
    </source>
</evidence>
<dbReference type="NCBIfam" id="TIGR04178">
    <property type="entry name" value="exo_archaeo"/>
    <property type="match status" value="1"/>
</dbReference>
<keyword evidence="5" id="KW-0378">Hydrolase</keyword>
<keyword evidence="11" id="KW-1185">Reference proteome</keyword>
<reference evidence="10 11" key="1">
    <citation type="submission" date="2016-04" db="EMBL/GenBank/DDBJ databases">
        <title>Genome analysis of Thermosulfurimonas dismutans, the first thermophilic sulfur-disproportionating bacterium of the phylum Thermodesulfobacteria.</title>
        <authorList>
            <person name="Mardanov A.V."/>
            <person name="Beletsky A.V."/>
            <person name="Kadnikov V.V."/>
            <person name="Slobodkin A.I."/>
            <person name="Ravin N.V."/>
        </authorList>
    </citation>
    <scope>NUCLEOTIDE SEQUENCE [LARGE SCALE GENOMIC DNA]</scope>
    <source>
        <strain evidence="10 11">S95</strain>
    </source>
</reference>
<feature type="transmembrane region" description="Helical" evidence="8">
    <location>
        <begin position="181"/>
        <end position="200"/>
    </location>
</feature>
<sequence length="504" mass="58093">MRNFKKCFWCLVGPTVLLLAYAPAIRKLFIRWNSGDNSYCYLIPPLFFYLCWEKRKTFDFGLLSGSYEGIALIVLAIGISFLGELSSLETLLYFGFWLSIVALGLILYGRRLRELAFPFLILLFMIPLPPFINRLLTFRLQILTSALAVSLMRLSGLSVFREGNIIDLGVAQLQVVEACSGLRYFMPLVLLALLMDYYVLRRWWSRALLLALVPLVSVVANAFRIFLLGLLYFKGLREWAEGFSHYFAGWLVFVLAGGLLFLVAVLLRQFEGRIVKEESVVKPKKMTSPPKSFPVLVSLFSLIVVAGGVGFRFFPKTFIVPTKASLAVFPMEIDGWQGERLKLSSRTLKSLWADDYVYSVYRREGFPGIIYLLIPYYSYQTTRHTAHAPQSCLLGSGWAILKSGDWKLKVSPARVIPIRYMWLEKRGQRLLAAYFFLQRGRVITSPWWHKFYLFWDAITRRRTDGALVRIEMLLASEIAPREAEREFKKFLVYLWPELVKFIPD</sequence>
<organism evidence="10 11">
    <name type="scientific">Thermosulfurimonas dismutans</name>
    <dbReference type="NCBI Taxonomy" id="999894"/>
    <lineage>
        <taxon>Bacteria</taxon>
        <taxon>Pseudomonadati</taxon>
        <taxon>Thermodesulfobacteriota</taxon>
        <taxon>Thermodesulfobacteria</taxon>
        <taxon>Thermodesulfobacteriales</taxon>
        <taxon>Thermodesulfobacteriaceae</taxon>
        <taxon>Thermosulfurimonas</taxon>
    </lineage>
</organism>
<comment type="caution">
    <text evidence="10">The sequence shown here is derived from an EMBL/GenBank/DDBJ whole genome shotgun (WGS) entry which is preliminary data.</text>
</comment>
<dbReference type="AlphaFoldDB" id="A0A179D407"/>
<dbReference type="Pfam" id="PF11984">
    <property type="entry name" value="DUF3485"/>
    <property type="match status" value="1"/>
</dbReference>
<keyword evidence="3" id="KW-0645">Protease</keyword>
<accession>A0A179D407</accession>
<evidence type="ECO:0000256" key="3">
    <source>
        <dbReference type="ARBA" id="ARBA00022670"/>
    </source>
</evidence>
<evidence type="ECO:0000256" key="1">
    <source>
        <dbReference type="ARBA" id="ARBA00004651"/>
    </source>
</evidence>
<evidence type="ECO:0000256" key="4">
    <source>
        <dbReference type="ARBA" id="ARBA00022692"/>
    </source>
</evidence>
<evidence type="ECO:0000256" key="7">
    <source>
        <dbReference type="ARBA" id="ARBA00023136"/>
    </source>
</evidence>
<dbReference type="InterPro" id="IPR026491">
    <property type="entry name" value="ExosortD_VPLPA"/>
</dbReference>
<dbReference type="OrthoDB" id="9797363at2"/>
<evidence type="ECO:0000256" key="5">
    <source>
        <dbReference type="ARBA" id="ARBA00022801"/>
    </source>
</evidence>
<dbReference type="GO" id="GO:0005886">
    <property type="term" value="C:plasma membrane"/>
    <property type="evidence" value="ECO:0007669"/>
    <property type="project" value="UniProtKB-SubCell"/>
</dbReference>
<protein>
    <submittedName>
        <fullName evidence="10">Eight transmembrane protein EpsH / EpsI protein</fullName>
    </submittedName>
</protein>
<dbReference type="NCBIfam" id="TIGR02602">
    <property type="entry name" value="8TM_EpsH"/>
    <property type="match status" value="1"/>
</dbReference>
<keyword evidence="6 8" id="KW-1133">Transmembrane helix</keyword>